<dbReference type="InterPro" id="IPR026961">
    <property type="entry name" value="PGG_dom"/>
</dbReference>
<organism evidence="3 4">
    <name type="scientific">Eleusine coracana subsp. coracana</name>
    <dbReference type="NCBI Taxonomy" id="191504"/>
    <lineage>
        <taxon>Eukaryota</taxon>
        <taxon>Viridiplantae</taxon>
        <taxon>Streptophyta</taxon>
        <taxon>Embryophyta</taxon>
        <taxon>Tracheophyta</taxon>
        <taxon>Spermatophyta</taxon>
        <taxon>Magnoliopsida</taxon>
        <taxon>Liliopsida</taxon>
        <taxon>Poales</taxon>
        <taxon>Poaceae</taxon>
        <taxon>PACMAD clade</taxon>
        <taxon>Chloridoideae</taxon>
        <taxon>Cynodonteae</taxon>
        <taxon>Eleusininae</taxon>
        <taxon>Eleusine</taxon>
    </lineage>
</organism>
<evidence type="ECO:0000313" key="4">
    <source>
        <dbReference type="Proteomes" id="UP001054889"/>
    </source>
</evidence>
<reference evidence="3" key="1">
    <citation type="journal article" date="2018" name="DNA Res.">
        <title>Multiple hybrid de novo genome assembly of finger millet, an orphan allotetraploid crop.</title>
        <authorList>
            <person name="Hatakeyama M."/>
            <person name="Aluri S."/>
            <person name="Balachadran M.T."/>
            <person name="Sivarajan S.R."/>
            <person name="Patrignani A."/>
            <person name="Gruter S."/>
            <person name="Poveda L."/>
            <person name="Shimizu-Inatsugi R."/>
            <person name="Baeten J."/>
            <person name="Francoijs K.J."/>
            <person name="Nataraja K.N."/>
            <person name="Reddy Y.A.N."/>
            <person name="Phadnis S."/>
            <person name="Ravikumar R.L."/>
            <person name="Schlapbach R."/>
            <person name="Sreeman S.M."/>
            <person name="Shimizu K.K."/>
        </authorList>
    </citation>
    <scope>NUCLEOTIDE SEQUENCE</scope>
</reference>
<sequence length="184" mass="20187">MKWRETTSKNLAIVSTLVATIAFSAVFNVPGSYGSDGKANLNGNHMYNAFVVLDTIAGKPACMIHTRFMEATWSNLSHTARLRSSTVKLGRRRSGRAPGGNGGNNGELELGQEEENKVGKGRMGHEGDGRMGKMGKGQKRGLVSGLRRPVSTRRPSAARDWASAWWQPLAPNPWRKKPVREDDR</sequence>
<reference evidence="3" key="2">
    <citation type="submission" date="2021-12" db="EMBL/GenBank/DDBJ databases">
        <title>Resequencing data analysis of finger millet.</title>
        <authorList>
            <person name="Hatakeyama M."/>
            <person name="Aluri S."/>
            <person name="Balachadran M.T."/>
            <person name="Sivarajan S.R."/>
            <person name="Poveda L."/>
            <person name="Shimizu-Inatsugi R."/>
            <person name="Schlapbach R."/>
            <person name="Sreeman S.M."/>
            <person name="Shimizu K.K."/>
        </authorList>
    </citation>
    <scope>NUCLEOTIDE SEQUENCE</scope>
</reference>
<keyword evidence="4" id="KW-1185">Reference proteome</keyword>
<protein>
    <recommendedName>
        <fullName evidence="2">PGG domain-containing protein</fullName>
    </recommendedName>
</protein>
<dbReference type="Pfam" id="PF13962">
    <property type="entry name" value="PGG"/>
    <property type="match status" value="1"/>
</dbReference>
<dbReference type="EMBL" id="BQKI01000104">
    <property type="protein sequence ID" value="GJN40147.1"/>
    <property type="molecule type" value="Genomic_DNA"/>
</dbReference>
<proteinExistence type="predicted"/>
<dbReference type="PANTHER" id="PTHR24177">
    <property type="entry name" value="CASKIN"/>
    <property type="match status" value="1"/>
</dbReference>
<gene>
    <name evidence="3" type="primary">gb29325</name>
    <name evidence="3" type="ORF">PR202_gb29325</name>
</gene>
<evidence type="ECO:0000256" key="1">
    <source>
        <dbReference type="SAM" id="MobiDB-lite"/>
    </source>
</evidence>
<feature type="region of interest" description="Disordered" evidence="1">
    <location>
        <begin position="84"/>
        <end position="184"/>
    </location>
</feature>
<name>A0AAV5FZK9_ELECO</name>
<evidence type="ECO:0000313" key="3">
    <source>
        <dbReference type="EMBL" id="GJN40147.1"/>
    </source>
</evidence>
<dbReference type="PANTHER" id="PTHR24177:SF403">
    <property type="entry name" value="OS11G0434850 PROTEIN"/>
    <property type="match status" value="1"/>
</dbReference>
<dbReference type="Proteomes" id="UP001054889">
    <property type="component" value="Unassembled WGS sequence"/>
</dbReference>
<comment type="caution">
    <text evidence="3">The sequence shown here is derived from an EMBL/GenBank/DDBJ whole genome shotgun (WGS) entry which is preliminary data.</text>
</comment>
<feature type="compositionally biased region" description="Basic and acidic residues" evidence="1">
    <location>
        <begin position="114"/>
        <end position="131"/>
    </location>
</feature>
<feature type="domain" description="PGG" evidence="2">
    <location>
        <begin position="2"/>
        <end position="57"/>
    </location>
</feature>
<dbReference type="AlphaFoldDB" id="A0AAV5FZK9"/>
<accession>A0AAV5FZK9</accession>
<dbReference type="GO" id="GO:0016020">
    <property type="term" value="C:membrane"/>
    <property type="evidence" value="ECO:0007669"/>
    <property type="project" value="TreeGrafter"/>
</dbReference>
<evidence type="ECO:0000259" key="2">
    <source>
        <dbReference type="Pfam" id="PF13962"/>
    </source>
</evidence>